<evidence type="ECO:0000256" key="1">
    <source>
        <dbReference type="SAM" id="SignalP"/>
    </source>
</evidence>
<reference evidence="2 3" key="1">
    <citation type="journal article" date="2016" name="Nat. Commun.">
        <title>Thousands of microbial genomes shed light on interconnected biogeochemical processes in an aquifer system.</title>
        <authorList>
            <person name="Anantharaman K."/>
            <person name="Brown C.T."/>
            <person name="Hug L.A."/>
            <person name="Sharon I."/>
            <person name="Castelle C.J."/>
            <person name="Probst A.J."/>
            <person name="Thomas B.C."/>
            <person name="Singh A."/>
            <person name="Wilkins M.J."/>
            <person name="Karaoz U."/>
            <person name="Brodie E.L."/>
            <person name="Williams K.H."/>
            <person name="Hubbard S.S."/>
            <person name="Banfield J.F."/>
        </authorList>
    </citation>
    <scope>NUCLEOTIDE SEQUENCE [LARGE SCALE GENOMIC DNA]</scope>
</reference>
<dbReference type="Pfam" id="PF11369">
    <property type="entry name" value="DUF3160"/>
    <property type="match status" value="1"/>
</dbReference>
<dbReference type="EMBL" id="MFGW01000033">
    <property type="protein sequence ID" value="OGF68020.1"/>
    <property type="molecule type" value="Genomic_DNA"/>
</dbReference>
<proteinExistence type="predicted"/>
<dbReference type="Proteomes" id="UP000178943">
    <property type="component" value="Unassembled WGS sequence"/>
</dbReference>
<organism evidence="2 3">
    <name type="scientific">Candidatus Fischerbacteria bacterium RBG_13_37_8</name>
    <dbReference type="NCBI Taxonomy" id="1817863"/>
    <lineage>
        <taxon>Bacteria</taxon>
        <taxon>Candidatus Fischeribacteriota</taxon>
    </lineage>
</organism>
<dbReference type="InterPro" id="IPR022601">
    <property type="entry name" value="DUF3160"/>
</dbReference>
<gene>
    <name evidence="2" type="ORF">A2Y62_20485</name>
</gene>
<feature type="signal peptide" evidence="1">
    <location>
        <begin position="1"/>
        <end position="18"/>
    </location>
</feature>
<name>A0A1F5VXB5_9BACT</name>
<evidence type="ECO:0000313" key="3">
    <source>
        <dbReference type="Proteomes" id="UP000178943"/>
    </source>
</evidence>
<evidence type="ECO:0008006" key="4">
    <source>
        <dbReference type="Google" id="ProtNLM"/>
    </source>
</evidence>
<dbReference type="AlphaFoldDB" id="A0A1F5VXB5"/>
<dbReference type="STRING" id="1817863.A2Y62_20485"/>
<comment type="caution">
    <text evidence="2">The sequence shown here is derived from an EMBL/GenBank/DDBJ whole genome shotgun (WGS) entry which is preliminary data.</text>
</comment>
<dbReference type="SMART" id="SM01325">
    <property type="entry name" value="DUF3160"/>
    <property type="match status" value="1"/>
</dbReference>
<accession>A0A1F5VXB5</accession>
<keyword evidence="1" id="KW-0732">Signal</keyword>
<protein>
    <recommendedName>
        <fullName evidence="4">YARHG domain-containing protein</fullName>
    </recommendedName>
</protein>
<evidence type="ECO:0000313" key="2">
    <source>
        <dbReference type="EMBL" id="OGF68020.1"/>
    </source>
</evidence>
<sequence>MKQIFLIIAALIAVTAQASDADKVLYYDKFGDFTDNQLSMLNEDGFFVLAKQHRQMYHIYEVNQYYRLPSFITVDSALQWWYWTYKAALEVMELEILIPKIKQNIQAFADVIPTINIEQMSPVVKDDFYHMAAYWKVAASLQDISMKVPQESQKLAEEELALIKAHAGIARSPIFEYDIDYSHFIVRGHYADRPELTTYFLAVTWFTNGGFTLYTKDEIKKENITSIRRAAILIYLLNQAKTGDKKTSEAFIELDKILNDMIGISWGYKLKDFVHEFKKELNDKNFFHAIEDDNLIRHFISQWQRPFTPFMQSHVLGAPQEPLFRLMNYRYQIDMFQLEKLVKWPERPLPSGMDIPAIFGNELAYDYLVNIMKVPEKWPEYPKKMKEAQSVIRSPSTIVELWLTCLNTYLNSAPDKAPAFMQREKWKYKTLESYLASWSELRHALVLYTLEVMAECDYDLEKVPVGYVEPRPDVYQALQELTKKLMLIFSMKSVELKDSDEIMIDLMTQADNMFKFLEKISYKELMNENLTREEIDRIYRFGAEMETFYIESLLVYVSSIRPTNEARDMALIIDVARGGDMVLEVGVGLPHELYAIIPTEKGETLTRGAVFSYYEFEQPYSNRLTDAQWKQMLKQGTNPSQPAFTTKYRSFEEHKLPKTKEVQLDCWSDFPYDEVK</sequence>
<feature type="chain" id="PRO_5009522102" description="YARHG domain-containing protein" evidence="1">
    <location>
        <begin position="19"/>
        <end position="676"/>
    </location>
</feature>